<comment type="caution">
    <text evidence="1">The sequence shown here is derived from an EMBL/GenBank/DDBJ whole genome shotgun (WGS) entry which is preliminary data.</text>
</comment>
<dbReference type="AlphaFoldDB" id="A0A8H7DHT2"/>
<proteinExistence type="predicted"/>
<evidence type="ECO:0000313" key="2">
    <source>
        <dbReference type="Proteomes" id="UP000623467"/>
    </source>
</evidence>
<sequence>MNPRSSALRLARLRDPQSPLAWSRLPHVRPAIVSGPATQRSVVDDDISLASPSAFPLPDAASACSSACLLQPPFILVSPTSFHVPTALVHYLVHSISSFHAPPALPFFCPDQEIFVIFGLAVRFLSQKSSLEEVVSLAVPHSHFYALIFTYYDYSLTLVLSKSRVLYARVCRQPSR</sequence>
<organism evidence="1 2">
    <name type="scientific">Mycena sanguinolenta</name>
    <dbReference type="NCBI Taxonomy" id="230812"/>
    <lineage>
        <taxon>Eukaryota</taxon>
        <taxon>Fungi</taxon>
        <taxon>Dikarya</taxon>
        <taxon>Basidiomycota</taxon>
        <taxon>Agaricomycotina</taxon>
        <taxon>Agaricomycetes</taxon>
        <taxon>Agaricomycetidae</taxon>
        <taxon>Agaricales</taxon>
        <taxon>Marasmiineae</taxon>
        <taxon>Mycenaceae</taxon>
        <taxon>Mycena</taxon>
    </lineage>
</organism>
<reference evidence="1" key="1">
    <citation type="submission" date="2020-05" db="EMBL/GenBank/DDBJ databases">
        <title>Mycena genomes resolve the evolution of fungal bioluminescence.</title>
        <authorList>
            <person name="Tsai I.J."/>
        </authorList>
    </citation>
    <scope>NUCLEOTIDE SEQUENCE</scope>
    <source>
        <strain evidence="1">160909Yilan</strain>
    </source>
</reference>
<dbReference type="Proteomes" id="UP000623467">
    <property type="component" value="Unassembled WGS sequence"/>
</dbReference>
<keyword evidence="2" id="KW-1185">Reference proteome</keyword>
<protein>
    <submittedName>
        <fullName evidence="1">Uncharacterized protein</fullName>
    </submittedName>
</protein>
<dbReference type="EMBL" id="JACAZH010000003">
    <property type="protein sequence ID" value="KAF7372748.1"/>
    <property type="molecule type" value="Genomic_DNA"/>
</dbReference>
<gene>
    <name evidence="1" type="ORF">MSAN_00480300</name>
</gene>
<name>A0A8H7DHT2_9AGAR</name>
<accession>A0A8H7DHT2</accession>
<evidence type="ECO:0000313" key="1">
    <source>
        <dbReference type="EMBL" id="KAF7372748.1"/>
    </source>
</evidence>